<evidence type="ECO:0000313" key="2">
    <source>
        <dbReference type="EMBL" id="GLI65356.1"/>
    </source>
</evidence>
<feature type="non-terminal residue" evidence="2">
    <location>
        <position position="173"/>
    </location>
</feature>
<reference evidence="2 3" key="1">
    <citation type="journal article" date="2023" name="IScience">
        <title>Expanded male sex-determining region conserved during the evolution of homothallism in the green alga Volvox.</title>
        <authorList>
            <person name="Yamamoto K."/>
            <person name="Matsuzaki R."/>
            <person name="Mahakham W."/>
            <person name="Heman W."/>
            <person name="Sekimoto H."/>
            <person name="Kawachi M."/>
            <person name="Minakuchi Y."/>
            <person name="Toyoda A."/>
            <person name="Nozaki H."/>
        </authorList>
    </citation>
    <scope>NUCLEOTIDE SEQUENCE [LARGE SCALE GENOMIC DNA]</scope>
    <source>
        <strain evidence="2 3">NIES-4468</strain>
    </source>
</reference>
<dbReference type="EMBL" id="BSDZ01000023">
    <property type="protein sequence ID" value="GLI65356.1"/>
    <property type="molecule type" value="Genomic_DNA"/>
</dbReference>
<comment type="caution">
    <text evidence="2">The sequence shown here is derived from an EMBL/GenBank/DDBJ whole genome shotgun (WGS) entry which is preliminary data.</text>
</comment>
<feature type="region of interest" description="Disordered" evidence="1">
    <location>
        <begin position="1"/>
        <end position="76"/>
    </location>
</feature>
<evidence type="ECO:0000256" key="1">
    <source>
        <dbReference type="SAM" id="MobiDB-lite"/>
    </source>
</evidence>
<dbReference type="Proteomes" id="UP001165090">
    <property type="component" value="Unassembled WGS sequence"/>
</dbReference>
<protein>
    <submittedName>
        <fullName evidence="2">Uncharacterized protein</fullName>
    </submittedName>
</protein>
<organism evidence="2 3">
    <name type="scientific">Volvox africanus</name>
    <dbReference type="NCBI Taxonomy" id="51714"/>
    <lineage>
        <taxon>Eukaryota</taxon>
        <taxon>Viridiplantae</taxon>
        <taxon>Chlorophyta</taxon>
        <taxon>core chlorophytes</taxon>
        <taxon>Chlorophyceae</taxon>
        <taxon>CS clade</taxon>
        <taxon>Chlamydomonadales</taxon>
        <taxon>Volvocaceae</taxon>
        <taxon>Volvox</taxon>
    </lineage>
</organism>
<accession>A0ABQ5S6B3</accession>
<name>A0ABQ5S6B3_9CHLO</name>
<dbReference type="Gene3D" id="1.10.287.1490">
    <property type="match status" value="1"/>
</dbReference>
<sequence>MGKKKGKSGSKTSAAAESSSPTAPPQEAESPPALVAEASDAPSLEASTQEPATSSDTQRDILNGSPVNASSSSSEINELRLELDACKQQISELQAKNASLSEENERLKSAQSTFAVSQAPVATPVPDFEALTQRISALKAEQAVADAAREAAWTQLKSVVADIARLAAPDGVT</sequence>
<feature type="compositionally biased region" description="Polar residues" evidence="1">
    <location>
        <begin position="45"/>
        <end position="56"/>
    </location>
</feature>
<evidence type="ECO:0000313" key="3">
    <source>
        <dbReference type="Proteomes" id="UP001165090"/>
    </source>
</evidence>
<proteinExistence type="predicted"/>
<feature type="compositionally biased region" description="Low complexity" evidence="1">
    <location>
        <begin position="9"/>
        <end position="33"/>
    </location>
</feature>
<gene>
    <name evidence="2" type="ORF">VaNZ11_008906</name>
</gene>
<keyword evidence="3" id="KW-1185">Reference proteome</keyword>